<dbReference type="OrthoDB" id="6478907at2"/>
<dbReference type="RefSeq" id="WP_048888385.1">
    <property type="nucleotide sequence ID" value="NZ_LFEJ01000022.1"/>
</dbReference>
<proteinExistence type="predicted"/>
<evidence type="ECO:0000313" key="2">
    <source>
        <dbReference type="EMBL" id="KMV33523.1"/>
    </source>
</evidence>
<gene>
    <name evidence="2" type="ORF">ACH50_16360</name>
</gene>
<organism evidence="2 3">
    <name type="scientific">Franconibacter pulveris</name>
    <dbReference type="NCBI Taxonomy" id="435910"/>
    <lineage>
        <taxon>Bacteria</taxon>
        <taxon>Pseudomonadati</taxon>
        <taxon>Pseudomonadota</taxon>
        <taxon>Gammaproteobacteria</taxon>
        <taxon>Enterobacterales</taxon>
        <taxon>Enterobacteriaceae</taxon>
        <taxon>Franconibacter</taxon>
    </lineage>
</organism>
<dbReference type="Pfam" id="PF07214">
    <property type="entry name" value="DUF1418"/>
    <property type="match status" value="1"/>
</dbReference>
<evidence type="ECO:0000256" key="1">
    <source>
        <dbReference type="SAM" id="Phobius"/>
    </source>
</evidence>
<dbReference type="InterPro" id="IPR010815">
    <property type="entry name" value="DUF1418"/>
</dbReference>
<comment type="caution">
    <text evidence="2">The sequence shown here is derived from an EMBL/GenBank/DDBJ whole genome shotgun (WGS) entry which is preliminary data.</text>
</comment>
<evidence type="ECO:0000313" key="3">
    <source>
        <dbReference type="Proteomes" id="UP000037315"/>
    </source>
</evidence>
<keyword evidence="1" id="KW-0812">Transmembrane</keyword>
<name>A0A0J8VJ55_9ENTR</name>
<evidence type="ECO:0008006" key="4">
    <source>
        <dbReference type="Google" id="ProtNLM"/>
    </source>
</evidence>
<protein>
    <recommendedName>
        <fullName evidence="4">Inner membrane protein</fullName>
    </recommendedName>
</protein>
<reference evidence="2 3" key="1">
    <citation type="submission" date="2015-06" db="EMBL/GenBank/DDBJ databases">
        <title>Genome sequencing of Cronobacter sp. strain DJ34 isolated from petroleum contaminated sludge of Duliajan Oil Fields, Assam, India.</title>
        <authorList>
            <person name="Pal S."/>
            <person name="Banerjee T.D."/>
            <person name="Roy A."/>
            <person name="Sar P."/>
            <person name="Kazy S.K."/>
        </authorList>
    </citation>
    <scope>NUCLEOTIDE SEQUENCE [LARGE SCALE GENOMIC DNA]</scope>
    <source>
        <strain evidence="2 3">DJ34</strain>
    </source>
</reference>
<keyword evidence="1" id="KW-0472">Membrane</keyword>
<feature type="transmembrane region" description="Helical" evidence="1">
    <location>
        <begin position="45"/>
        <end position="67"/>
    </location>
</feature>
<dbReference type="PATRIC" id="fig|1656095.3.peg.3054"/>
<dbReference type="AlphaFoldDB" id="A0A0J8VJ55"/>
<dbReference type="Proteomes" id="UP000037315">
    <property type="component" value="Unassembled WGS sequence"/>
</dbReference>
<keyword evidence="3" id="KW-1185">Reference proteome</keyword>
<accession>A0A0J8VJ55</accession>
<dbReference type="EMBL" id="LFEJ01000022">
    <property type="protein sequence ID" value="KMV33523.1"/>
    <property type="molecule type" value="Genomic_DNA"/>
</dbReference>
<keyword evidence="1" id="KW-1133">Transmembrane helix</keyword>
<sequence length="95" mass="10019">MRSPVIPKSLLLLEAVGMALLLLALLSFNQYVTLPAPFNGGAARVGMLFAGVALILPAAVALMIALARQLAPRLMNAGSGPFAHQDKEKRDDADH</sequence>
<dbReference type="STRING" id="1121863.GCA_000621185_00262"/>